<dbReference type="SUPFAM" id="SSF54593">
    <property type="entry name" value="Glyoxalase/Bleomycin resistance protein/Dihydroxybiphenyl dioxygenase"/>
    <property type="match status" value="1"/>
</dbReference>
<name>A0ABT3IT72_9BACT</name>
<organism evidence="2 3">
    <name type="scientific">Chitinophaga nivalis</name>
    <dbReference type="NCBI Taxonomy" id="2991709"/>
    <lineage>
        <taxon>Bacteria</taxon>
        <taxon>Pseudomonadati</taxon>
        <taxon>Bacteroidota</taxon>
        <taxon>Chitinophagia</taxon>
        <taxon>Chitinophagales</taxon>
        <taxon>Chitinophagaceae</taxon>
        <taxon>Chitinophaga</taxon>
    </lineage>
</organism>
<dbReference type="PANTHER" id="PTHR33993:SF14">
    <property type="entry name" value="GB|AAF24581.1"/>
    <property type="match status" value="1"/>
</dbReference>
<evidence type="ECO:0000259" key="1">
    <source>
        <dbReference type="PROSITE" id="PS51819"/>
    </source>
</evidence>
<dbReference type="RefSeq" id="WP_264733987.1">
    <property type="nucleotide sequence ID" value="NZ_JAPDNR010000001.1"/>
</dbReference>
<dbReference type="PROSITE" id="PS51819">
    <property type="entry name" value="VOC"/>
    <property type="match status" value="1"/>
</dbReference>
<keyword evidence="3" id="KW-1185">Reference proteome</keyword>
<evidence type="ECO:0000313" key="3">
    <source>
        <dbReference type="Proteomes" id="UP001207742"/>
    </source>
</evidence>
<comment type="caution">
    <text evidence="2">The sequence shown here is derived from an EMBL/GenBank/DDBJ whole genome shotgun (WGS) entry which is preliminary data.</text>
</comment>
<sequence>MPKPKTGTIIWTDLTVTDATRISEFYKSVVGWEKVPLSMGAYNDYSMNEPADGQTIAGICHARGNNNYLPPQWLPYIIVDNLDVSIEKCVALGGKVLGEKRAWEDMHYCLIQDPAGAYVMICG</sequence>
<gene>
    <name evidence="2" type="ORF">OL497_24990</name>
</gene>
<dbReference type="Proteomes" id="UP001207742">
    <property type="component" value="Unassembled WGS sequence"/>
</dbReference>
<reference evidence="2 3" key="1">
    <citation type="submission" date="2022-10" db="EMBL/GenBank/DDBJ databases">
        <title>Chitinophaga nivalis PC15 sp. nov., isolated from Pyeongchang county, South Korea.</title>
        <authorList>
            <person name="Trinh H.N."/>
        </authorList>
    </citation>
    <scope>NUCLEOTIDE SEQUENCE [LARGE SCALE GENOMIC DNA]</scope>
    <source>
        <strain evidence="2 3">PC14</strain>
    </source>
</reference>
<dbReference type="PANTHER" id="PTHR33993">
    <property type="entry name" value="GLYOXALASE-RELATED"/>
    <property type="match status" value="1"/>
</dbReference>
<dbReference type="InterPro" id="IPR041581">
    <property type="entry name" value="Glyoxalase_6"/>
</dbReference>
<dbReference type="Pfam" id="PF18029">
    <property type="entry name" value="Glyoxalase_6"/>
    <property type="match status" value="1"/>
</dbReference>
<feature type="domain" description="VOC" evidence="1">
    <location>
        <begin position="8"/>
        <end position="123"/>
    </location>
</feature>
<dbReference type="EMBL" id="JAPDNS010000002">
    <property type="protein sequence ID" value="MCW3487177.1"/>
    <property type="molecule type" value="Genomic_DNA"/>
</dbReference>
<dbReference type="InterPro" id="IPR052164">
    <property type="entry name" value="Anthracycline_SecMetBiosynth"/>
</dbReference>
<dbReference type="Gene3D" id="3.10.180.10">
    <property type="entry name" value="2,3-Dihydroxybiphenyl 1,2-Dioxygenase, domain 1"/>
    <property type="match status" value="1"/>
</dbReference>
<protein>
    <submittedName>
        <fullName evidence="2">VOC family protein</fullName>
    </submittedName>
</protein>
<evidence type="ECO:0000313" key="2">
    <source>
        <dbReference type="EMBL" id="MCW3487177.1"/>
    </source>
</evidence>
<accession>A0ABT3IT72</accession>
<dbReference type="InterPro" id="IPR029068">
    <property type="entry name" value="Glyas_Bleomycin-R_OHBP_Dase"/>
</dbReference>
<dbReference type="InterPro" id="IPR037523">
    <property type="entry name" value="VOC_core"/>
</dbReference>
<proteinExistence type="predicted"/>
<dbReference type="CDD" id="cd07247">
    <property type="entry name" value="SgaA_N_like"/>
    <property type="match status" value="1"/>
</dbReference>